<proteinExistence type="predicted"/>
<reference evidence="2" key="1">
    <citation type="journal article" date="2020" name="Mol. Plant Microbe">
        <title>Rhizobial microsymbionts of the narrowly endemic Oxytropis species growing in Kamchatka are characterized by significant genetic diversity and possess a set of genes that are associated with T3SS and T6SS secretion systems and can affect the development of symbiosis.</title>
        <authorList>
            <person name="Safronova V."/>
            <person name="Guro P."/>
            <person name="Sazanova A."/>
            <person name="Kuznetsova I."/>
            <person name="Belimov A."/>
            <person name="Yakubov V."/>
            <person name="Chirak E."/>
            <person name="Afonin A."/>
            <person name="Gogolev Y."/>
            <person name="Andronov E."/>
            <person name="Tikhonovich I."/>
        </authorList>
    </citation>
    <scope>NUCLEOTIDE SEQUENCE [LARGE SCALE GENOMIC DNA]</scope>
    <source>
        <strain evidence="2">RCAM0610</strain>
        <plasmid evidence="2">p_2</plasmid>
    </source>
</reference>
<keyword evidence="1" id="KW-0614">Plasmid</keyword>
<dbReference type="Proteomes" id="UP000515518">
    <property type="component" value="Plasmid p_2"/>
</dbReference>
<accession>A0A7G6RMI1</accession>
<dbReference type="RefSeq" id="WP_165403075.1">
    <property type="nucleotide sequence ID" value="NZ_WIDU01000044.1"/>
</dbReference>
<geneLocation type="plasmid" evidence="1 2">
    <name>p_2</name>
</geneLocation>
<evidence type="ECO:0000313" key="1">
    <source>
        <dbReference type="EMBL" id="QND43463.1"/>
    </source>
</evidence>
<organism evidence="1 2">
    <name type="scientific">Rhizobium leguminosarum bv. viciae</name>
    <dbReference type="NCBI Taxonomy" id="387"/>
    <lineage>
        <taxon>Bacteria</taxon>
        <taxon>Pseudomonadati</taxon>
        <taxon>Pseudomonadota</taxon>
        <taxon>Alphaproteobacteria</taxon>
        <taxon>Hyphomicrobiales</taxon>
        <taxon>Rhizobiaceae</taxon>
        <taxon>Rhizobium/Agrobacterium group</taxon>
        <taxon>Rhizobium</taxon>
    </lineage>
</organism>
<dbReference type="AlphaFoldDB" id="A0A7G6RMI1"/>
<dbReference type="EMBL" id="CP050550">
    <property type="protein sequence ID" value="QND43463.1"/>
    <property type="molecule type" value="Genomic_DNA"/>
</dbReference>
<protein>
    <submittedName>
        <fullName evidence="1">Uncharacterized protein</fullName>
    </submittedName>
</protein>
<gene>
    <name evidence="1" type="ORF">HB770_26660</name>
</gene>
<name>A0A7G6RMI1_RHILV</name>
<evidence type="ECO:0000313" key="2">
    <source>
        <dbReference type="Proteomes" id="UP000515518"/>
    </source>
</evidence>
<sequence>MKPSKNERDIGVMVVHSSRGHLIATRVMVDFPAETSRGLPTSIKDS</sequence>